<sequence length="121" mass="13007">MPHFESNRYLTIVRATDAIGGIGNRDCKCKTVNPGQDFAHHEFGPRPSSHAPRAQAVSSRDEAGLKPLRRGRPTTTTCAKWNCPSGKDDADPAQVSTAPDWTILPGTVTPALTMSKPPTRG</sequence>
<evidence type="ECO:0000313" key="2">
    <source>
        <dbReference type="EMBL" id="KAL2284379.1"/>
    </source>
</evidence>
<evidence type="ECO:0000256" key="1">
    <source>
        <dbReference type="SAM" id="MobiDB-lite"/>
    </source>
</evidence>
<reference evidence="2 3" key="1">
    <citation type="submission" date="2024-03" db="EMBL/GenBank/DDBJ databases">
        <title>A high-quality draft genome sequence of Diaporthe vaccinii, a causative agent of upright dieback and viscid rot disease in cranberry plants.</title>
        <authorList>
            <person name="Sarrasin M."/>
            <person name="Lang B.F."/>
            <person name="Burger G."/>
        </authorList>
    </citation>
    <scope>NUCLEOTIDE SEQUENCE [LARGE SCALE GENOMIC DNA]</scope>
    <source>
        <strain evidence="2 3">IS7</strain>
    </source>
</reference>
<comment type="caution">
    <text evidence="2">The sequence shown here is derived from an EMBL/GenBank/DDBJ whole genome shotgun (WGS) entry which is preliminary data.</text>
</comment>
<accession>A0ABR4EPK8</accession>
<feature type="region of interest" description="Disordered" evidence="1">
    <location>
        <begin position="38"/>
        <end position="121"/>
    </location>
</feature>
<proteinExistence type="predicted"/>
<name>A0ABR4EPK8_9PEZI</name>
<evidence type="ECO:0000313" key="3">
    <source>
        <dbReference type="Proteomes" id="UP001600888"/>
    </source>
</evidence>
<dbReference type="Proteomes" id="UP001600888">
    <property type="component" value="Unassembled WGS sequence"/>
</dbReference>
<dbReference type="EMBL" id="JBAWTH010000037">
    <property type="protein sequence ID" value="KAL2284379.1"/>
    <property type="molecule type" value="Genomic_DNA"/>
</dbReference>
<gene>
    <name evidence="2" type="ORF">FJTKL_09075</name>
</gene>
<keyword evidence="3" id="KW-1185">Reference proteome</keyword>
<organism evidence="2 3">
    <name type="scientific">Diaporthe vaccinii</name>
    <dbReference type="NCBI Taxonomy" id="105482"/>
    <lineage>
        <taxon>Eukaryota</taxon>
        <taxon>Fungi</taxon>
        <taxon>Dikarya</taxon>
        <taxon>Ascomycota</taxon>
        <taxon>Pezizomycotina</taxon>
        <taxon>Sordariomycetes</taxon>
        <taxon>Sordariomycetidae</taxon>
        <taxon>Diaporthales</taxon>
        <taxon>Diaporthaceae</taxon>
        <taxon>Diaporthe</taxon>
        <taxon>Diaporthe eres species complex</taxon>
    </lineage>
</organism>
<protein>
    <submittedName>
        <fullName evidence="2">Uncharacterized protein</fullName>
    </submittedName>
</protein>